<keyword evidence="1" id="KW-0812">Transmembrane</keyword>
<dbReference type="Pfam" id="PF07290">
    <property type="entry name" value="YqiJ_OB"/>
    <property type="match status" value="1"/>
</dbReference>
<dbReference type="InterPro" id="IPR048376">
    <property type="entry name" value="YqiJ_N"/>
</dbReference>
<evidence type="ECO:0000259" key="3">
    <source>
        <dbReference type="Pfam" id="PF21001"/>
    </source>
</evidence>
<keyword evidence="5" id="KW-1185">Reference proteome</keyword>
<evidence type="ECO:0000313" key="5">
    <source>
        <dbReference type="Proteomes" id="UP000707352"/>
    </source>
</evidence>
<organism evidence="4 5">
    <name type="scientific">Microvirga terricola</name>
    <dbReference type="NCBI Taxonomy" id="2719797"/>
    <lineage>
        <taxon>Bacteria</taxon>
        <taxon>Pseudomonadati</taxon>
        <taxon>Pseudomonadota</taxon>
        <taxon>Alphaproteobacteria</taxon>
        <taxon>Hyphomicrobiales</taxon>
        <taxon>Methylobacteriaceae</taxon>
        <taxon>Microvirga</taxon>
    </lineage>
</organism>
<name>A0ABX0VEN4_9HYPH</name>
<dbReference type="EMBL" id="JAATJS010000002">
    <property type="protein sequence ID" value="NIX76347.1"/>
    <property type="molecule type" value="Genomic_DNA"/>
</dbReference>
<dbReference type="Gene3D" id="2.40.50.140">
    <property type="entry name" value="Nucleic acid-binding proteins"/>
    <property type="match status" value="1"/>
</dbReference>
<dbReference type="InterPro" id="IPR012340">
    <property type="entry name" value="NA-bd_OB-fold"/>
</dbReference>
<feature type="transmembrane region" description="Helical" evidence="1">
    <location>
        <begin position="12"/>
        <end position="40"/>
    </location>
</feature>
<feature type="domain" description="Inner membrane protein YqiJ OB-fold" evidence="2">
    <location>
        <begin position="146"/>
        <end position="208"/>
    </location>
</feature>
<evidence type="ECO:0000256" key="1">
    <source>
        <dbReference type="SAM" id="Phobius"/>
    </source>
</evidence>
<dbReference type="InterPro" id="IPR010840">
    <property type="entry name" value="YqiJ_OB"/>
</dbReference>
<dbReference type="Pfam" id="PF21001">
    <property type="entry name" value="YqiJ_N"/>
    <property type="match status" value="1"/>
</dbReference>
<evidence type="ECO:0000259" key="2">
    <source>
        <dbReference type="Pfam" id="PF07290"/>
    </source>
</evidence>
<feature type="transmembrane region" description="Helical" evidence="1">
    <location>
        <begin position="101"/>
        <end position="120"/>
    </location>
</feature>
<sequence>MDTLLSASYQPFTIAGLIMVGLVLIETASLIVGFSLSLFIEQGLDPDVYGGHPGDVGSAGSLGGLMGWLNAGRVPVLILIITWLAAFAAVGFVIQTLAISFLAPLPVLVASLIAFCVATPTTRTTTRLVSAIVPRDETYAVSNEDLVGRIAEVTLGPLDQGPAGRVKVQDPHGNWHFLMAKAAAGETPIPTGASVLLVDRNGPTFLAIPAPKDLTPTS</sequence>
<reference evidence="4 5" key="1">
    <citation type="submission" date="2020-03" db="EMBL/GenBank/DDBJ databases">
        <title>The genome sequence of Microvirga sp. c23x22.</title>
        <authorList>
            <person name="Zhang X."/>
        </authorList>
    </citation>
    <scope>NUCLEOTIDE SEQUENCE [LARGE SCALE GENOMIC DNA]</scope>
    <source>
        <strain evidence="5">c23x22</strain>
    </source>
</reference>
<protein>
    <submittedName>
        <fullName evidence="4">YqiJ family protein</fullName>
    </submittedName>
</protein>
<proteinExistence type="predicted"/>
<feature type="domain" description="Inner membrane protein YqiJ N-terminal" evidence="3">
    <location>
        <begin position="11"/>
        <end position="123"/>
    </location>
</feature>
<evidence type="ECO:0000313" key="4">
    <source>
        <dbReference type="EMBL" id="NIX76347.1"/>
    </source>
</evidence>
<dbReference type="RefSeq" id="WP_167672233.1">
    <property type="nucleotide sequence ID" value="NZ_JAATJS010000002.1"/>
</dbReference>
<comment type="caution">
    <text evidence="4">The sequence shown here is derived from an EMBL/GenBank/DDBJ whole genome shotgun (WGS) entry which is preliminary data.</text>
</comment>
<feature type="transmembrane region" description="Helical" evidence="1">
    <location>
        <begin position="74"/>
        <end position="94"/>
    </location>
</feature>
<keyword evidence="1" id="KW-1133">Transmembrane helix</keyword>
<gene>
    <name evidence="4" type="ORF">HB375_06915</name>
</gene>
<keyword evidence="1" id="KW-0472">Membrane</keyword>
<dbReference type="Proteomes" id="UP000707352">
    <property type="component" value="Unassembled WGS sequence"/>
</dbReference>
<accession>A0ABX0VEN4</accession>